<evidence type="ECO:0000256" key="6">
    <source>
        <dbReference type="ARBA" id="ARBA00022833"/>
    </source>
</evidence>
<feature type="binding site" evidence="9">
    <location>
        <begin position="101"/>
        <end position="102"/>
    </location>
    <ligand>
        <name>substrate</name>
    </ligand>
</feature>
<dbReference type="GO" id="GO:0005737">
    <property type="term" value="C:cytoplasm"/>
    <property type="evidence" value="ECO:0007669"/>
    <property type="project" value="UniProtKB-SubCell"/>
</dbReference>
<dbReference type="PANTHER" id="PTHR30390:SF6">
    <property type="entry name" value="DNAA INITIATOR-ASSOCIATING PROTEIN DIAA"/>
    <property type="match status" value="1"/>
</dbReference>
<organism evidence="11 12">
    <name type="scientific">Candidatus Methylomirabilis limnetica</name>
    <dbReference type="NCBI Taxonomy" id="2033718"/>
    <lineage>
        <taxon>Bacteria</taxon>
        <taxon>Candidatus Methylomirabilota</taxon>
        <taxon>Candidatus Methylomirabilia</taxon>
        <taxon>Candidatus Methylomirabilales</taxon>
        <taxon>Candidatus Methylomirabilaceae</taxon>
        <taxon>Candidatus Methylomirabilis</taxon>
    </lineage>
</organism>
<comment type="caution">
    <text evidence="11">The sequence shown here is derived from an EMBL/GenBank/DDBJ whole genome shotgun (WGS) entry which is preliminary data.</text>
</comment>
<dbReference type="CDD" id="cd05006">
    <property type="entry name" value="SIS_GmhA"/>
    <property type="match status" value="1"/>
</dbReference>
<reference evidence="11 12" key="1">
    <citation type="submission" date="2017-09" db="EMBL/GenBank/DDBJ databases">
        <title>Bloom of a denitrifying methanotroph, Candidatus Methylomirabilis limnetica, in a deep stratified lake.</title>
        <authorList>
            <person name="Graf J.S."/>
            <person name="Marchant H.K."/>
            <person name="Tienken D."/>
            <person name="Hach P.F."/>
            <person name="Brand A."/>
            <person name="Schubert C.J."/>
            <person name="Kuypers M.M."/>
            <person name="Milucka J."/>
        </authorList>
    </citation>
    <scope>NUCLEOTIDE SEQUENCE [LARGE SCALE GENOMIC DNA]</scope>
    <source>
        <strain evidence="11 12">Zug</strain>
    </source>
</reference>
<evidence type="ECO:0000256" key="4">
    <source>
        <dbReference type="ARBA" id="ARBA00022490"/>
    </source>
</evidence>
<comment type="catalytic activity">
    <reaction evidence="1 9">
        <text>2 D-sedoheptulose 7-phosphate = D-glycero-alpha-D-manno-heptose 7-phosphate + D-glycero-beta-D-manno-heptose 7-phosphate</text>
        <dbReference type="Rhea" id="RHEA:27489"/>
        <dbReference type="ChEBI" id="CHEBI:57483"/>
        <dbReference type="ChEBI" id="CHEBI:60203"/>
        <dbReference type="ChEBI" id="CHEBI:60204"/>
        <dbReference type="EC" id="5.3.1.28"/>
    </reaction>
</comment>
<evidence type="ECO:0000256" key="5">
    <source>
        <dbReference type="ARBA" id="ARBA00022723"/>
    </source>
</evidence>
<comment type="miscellaneous">
    <text evidence="9">The reaction produces a racemic mixture of D-glycero-alpha-D-manno-heptose 7-phosphate and D-glycero-beta-D-manno-heptose 7-phosphate.</text>
</comment>
<dbReference type="OrthoDB" id="9810929at2"/>
<feature type="binding site" evidence="9">
    <location>
        <position position="72"/>
    </location>
    <ligand>
        <name>substrate</name>
    </ligand>
</feature>
<dbReference type="HAMAP" id="MF_00067">
    <property type="entry name" value="GmhA"/>
    <property type="match status" value="1"/>
</dbReference>
<dbReference type="GO" id="GO:2001061">
    <property type="term" value="P:D-glycero-D-manno-heptose 7-phosphate biosynthetic process"/>
    <property type="evidence" value="ECO:0007669"/>
    <property type="project" value="UniProtKB-UniPathway"/>
</dbReference>
<evidence type="ECO:0000313" key="12">
    <source>
        <dbReference type="Proteomes" id="UP000241436"/>
    </source>
</evidence>
<feature type="binding site" evidence="9">
    <location>
        <position position="132"/>
    </location>
    <ligand>
        <name>substrate</name>
    </ligand>
</feature>
<dbReference type="InterPro" id="IPR001347">
    <property type="entry name" value="SIS_dom"/>
</dbReference>
<proteinExistence type="inferred from homology"/>
<keyword evidence="5 9" id="KW-0479">Metal-binding</keyword>
<name>A0A2T4TYD9_9BACT</name>
<comment type="cofactor">
    <cofactor evidence="9">
        <name>Zn(2+)</name>
        <dbReference type="ChEBI" id="CHEBI:29105"/>
    </cofactor>
    <text evidence="9">Binds 1 zinc ion per subunit.</text>
</comment>
<feature type="binding site" evidence="9">
    <location>
        <begin position="127"/>
        <end position="129"/>
    </location>
    <ligand>
        <name>substrate</name>
    </ligand>
</feature>
<evidence type="ECO:0000256" key="3">
    <source>
        <dbReference type="ARBA" id="ARBA00009894"/>
    </source>
</evidence>
<dbReference type="Gene3D" id="3.40.50.10490">
    <property type="entry name" value="Glucose-6-phosphate isomerase like protein, domain 1"/>
    <property type="match status" value="1"/>
</dbReference>
<keyword evidence="8 9" id="KW-0119">Carbohydrate metabolism</keyword>
<dbReference type="InterPro" id="IPR050099">
    <property type="entry name" value="SIS_GmhA/DiaA_subfam"/>
</dbReference>
<dbReference type="GO" id="GO:0005975">
    <property type="term" value="P:carbohydrate metabolic process"/>
    <property type="evidence" value="ECO:0007669"/>
    <property type="project" value="UniProtKB-UniRule"/>
</dbReference>
<dbReference type="SUPFAM" id="SSF53697">
    <property type="entry name" value="SIS domain"/>
    <property type="match status" value="1"/>
</dbReference>
<keyword evidence="7 9" id="KW-0413">Isomerase</keyword>
<comment type="similarity">
    <text evidence="3 9">Belongs to the SIS family. GmhA subfamily.</text>
</comment>
<dbReference type="GO" id="GO:0008270">
    <property type="term" value="F:zinc ion binding"/>
    <property type="evidence" value="ECO:0007669"/>
    <property type="project" value="UniProtKB-UniRule"/>
</dbReference>
<dbReference type="GO" id="GO:0097367">
    <property type="term" value="F:carbohydrate derivative binding"/>
    <property type="evidence" value="ECO:0007669"/>
    <property type="project" value="InterPro"/>
</dbReference>
<dbReference type="Proteomes" id="UP000241436">
    <property type="component" value="Unassembled WGS sequence"/>
</dbReference>
<dbReference type="Pfam" id="PF13580">
    <property type="entry name" value="SIS_2"/>
    <property type="match status" value="1"/>
</dbReference>
<evidence type="ECO:0000256" key="8">
    <source>
        <dbReference type="ARBA" id="ARBA00023277"/>
    </source>
</evidence>
<dbReference type="InterPro" id="IPR046348">
    <property type="entry name" value="SIS_dom_sf"/>
</dbReference>
<evidence type="ECO:0000313" key="11">
    <source>
        <dbReference type="EMBL" id="PTL36132.1"/>
    </source>
</evidence>
<comment type="function">
    <text evidence="9">Catalyzes the isomerization of sedoheptulose 7-phosphate in D-glycero-D-manno-heptose 7-phosphate.</text>
</comment>
<feature type="domain" description="SIS" evidence="10">
    <location>
        <begin position="44"/>
        <end position="201"/>
    </location>
</feature>
<accession>A0A2T4TYD9</accession>
<sequence>MNLEPGTSHSHRGIAEAIFRESAELKLAFLEGHLDLVVRVAVAIAKALRAGRKILIFGNGGSAADAQHIAGELVNRFLLDRPALPAIALTTDGTVLTSISNDRDYAQVFARQVEALGSAGDVAIGISTSGQSSSVVCGIETAGKMQLCTVAFAGGDGGKLAGLADYAFVVPSRSTPRIQEVHATLGHALCQLVETDLFGTS</sequence>
<reference evidence="12" key="2">
    <citation type="journal article" date="2018" name="Environ. Microbiol.">
        <title>Bloom of a denitrifying methanotroph, 'Candidatus Methylomirabilis limnetica', in a deep stratified lake.</title>
        <authorList>
            <person name="Graf J.S."/>
            <person name="Mayr M.J."/>
            <person name="Marchant H.K."/>
            <person name="Tienken D."/>
            <person name="Hach P.F."/>
            <person name="Brand A."/>
            <person name="Schubert C.J."/>
            <person name="Kuypers M.M."/>
            <person name="Milucka J."/>
        </authorList>
    </citation>
    <scope>NUCLEOTIDE SEQUENCE [LARGE SCALE GENOMIC DNA]</scope>
    <source>
        <strain evidence="12">Zug</strain>
    </source>
</reference>
<feature type="binding site" evidence="9">
    <location>
        <position position="179"/>
    </location>
    <ligand>
        <name>Zn(2+)</name>
        <dbReference type="ChEBI" id="CHEBI:29105"/>
    </ligand>
</feature>
<evidence type="ECO:0000256" key="1">
    <source>
        <dbReference type="ARBA" id="ARBA00000348"/>
    </source>
</evidence>
<feature type="binding site" evidence="9">
    <location>
        <position position="72"/>
    </location>
    <ligand>
        <name>Zn(2+)</name>
        <dbReference type="ChEBI" id="CHEBI:29105"/>
    </ligand>
</feature>
<comment type="pathway">
    <text evidence="9">Carbohydrate biosynthesis; D-glycero-D-manno-heptose 7-phosphate biosynthesis; D-glycero-alpha-D-manno-heptose 7-phosphate and D-glycero-beta-D-manno-heptose 7-phosphate from sedoheptulose 7-phosphate: step 1/1.</text>
</comment>
<evidence type="ECO:0000256" key="2">
    <source>
        <dbReference type="ARBA" id="ARBA00004496"/>
    </source>
</evidence>
<dbReference type="UniPathway" id="UPA00041">
    <property type="reaction ID" value="UER00436"/>
</dbReference>
<feature type="binding site" evidence="9">
    <location>
        <position position="179"/>
    </location>
    <ligand>
        <name>substrate</name>
    </ligand>
</feature>
<dbReference type="InterPro" id="IPR004515">
    <property type="entry name" value="Phosphoheptose_Isoase"/>
</dbReference>
<comment type="subcellular location">
    <subcellularLocation>
        <location evidence="2 9">Cytoplasm</location>
    </subcellularLocation>
</comment>
<dbReference type="EMBL" id="NVQC01000017">
    <property type="protein sequence ID" value="PTL36132.1"/>
    <property type="molecule type" value="Genomic_DNA"/>
</dbReference>
<keyword evidence="6 9" id="KW-0862">Zinc</keyword>
<dbReference type="GO" id="GO:0008968">
    <property type="term" value="F:D-sedoheptulose 7-phosphate isomerase activity"/>
    <property type="evidence" value="ECO:0007669"/>
    <property type="project" value="UniProtKB-UniRule"/>
</dbReference>
<feature type="binding site" evidence="9">
    <location>
        <begin position="59"/>
        <end position="61"/>
    </location>
    <ligand>
        <name>substrate</name>
    </ligand>
</feature>
<keyword evidence="12" id="KW-1185">Reference proteome</keyword>
<evidence type="ECO:0000259" key="10">
    <source>
        <dbReference type="PROSITE" id="PS51464"/>
    </source>
</evidence>
<dbReference type="EC" id="5.3.1.28" evidence="9"/>
<dbReference type="AlphaFoldDB" id="A0A2T4TYD9"/>
<dbReference type="PANTHER" id="PTHR30390">
    <property type="entry name" value="SEDOHEPTULOSE 7-PHOSPHATE ISOMERASE / DNAA INITIATOR-ASSOCIATING FACTOR FOR REPLICATION INITIATION"/>
    <property type="match status" value="1"/>
</dbReference>
<gene>
    <name evidence="9" type="primary">gmhA</name>
    <name evidence="11" type="ORF">CLG94_05560</name>
</gene>
<protein>
    <recommendedName>
        <fullName evidence="9">Phosphoheptose isomerase</fullName>
        <ecNumber evidence="9">5.3.1.28</ecNumber>
    </recommendedName>
    <alternativeName>
        <fullName evidence="9">Sedoheptulose 7-phosphate isomerase</fullName>
    </alternativeName>
</protein>
<evidence type="ECO:0000256" key="7">
    <source>
        <dbReference type="ARBA" id="ARBA00023235"/>
    </source>
</evidence>
<dbReference type="InterPro" id="IPR035461">
    <property type="entry name" value="GmhA/DiaA"/>
</dbReference>
<dbReference type="PROSITE" id="PS51464">
    <property type="entry name" value="SIS"/>
    <property type="match status" value="1"/>
</dbReference>
<evidence type="ECO:0000256" key="9">
    <source>
        <dbReference type="HAMAP-Rule" id="MF_00067"/>
    </source>
</evidence>
<dbReference type="RefSeq" id="WP_107561878.1">
    <property type="nucleotide sequence ID" value="NZ_NVQC01000017.1"/>
</dbReference>
<feature type="binding site" evidence="9">
    <location>
        <position position="68"/>
    </location>
    <ligand>
        <name>Zn(2+)</name>
        <dbReference type="ChEBI" id="CHEBI:29105"/>
    </ligand>
</feature>
<keyword evidence="4 9" id="KW-0963">Cytoplasm</keyword>
<feature type="binding site" evidence="9">
    <location>
        <position position="187"/>
    </location>
    <ligand>
        <name>Zn(2+)</name>
        <dbReference type="ChEBI" id="CHEBI:29105"/>
    </ligand>
</feature>